<comment type="caution">
    <text evidence="1">The sequence shown here is derived from an EMBL/GenBank/DDBJ whole genome shotgun (WGS) entry which is preliminary data.</text>
</comment>
<sequence>MDKTEKRFKNNQPVADWFKNFVKRHPEITVRFSKNIKWVRARTSYDIINKFLVNNPRSVKVVVRRSSKHPERVIDTSERSISVMFAGAADGTVLPPYVVYKAKHITQHGLRKNYKGTAYNRNSSGWFDLIMFQD</sequence>
<dbReference type="EMBL" id="JANEYF010005694">
    <property type="protein sequence ID" value="KAJ8927298.1"/>
    <property type="molecule type" value="Genomic_DNA"/>
</dbReference>
<evidence type="ECO:0000313" key="2">
    <source>
        <dbReference type="Proteomes" id="UP001162156"/>
    </source>
</evidence>
<accession>A0AAV8WLN3</accession>
<evidence type="ECO:0000313" key="1">
    <source>
        <dbReference type="EMBL" id="KAJ8927298.1"/>
    </source>
</evidence>
<protein>
    <recommendedName>
        <fullName evidence="3">Transposase</fullName>
    </recommendedName>
</protein>
<organism evidence="1 2">
    <name type="scientific">Rhamnusium bicolor</name>
    <dbReference type="NCBI Taxonomy" id="1586634"/>
    <lineage>
        <taxon>Eukaryota</taxon>
        <taxon>Metazoa</taxon>
        <taxon>Ecdysozoa</taxon>
        <taxon>Arthropoda</taxon>
        <taxon>Hexapoda</taxon>
        <taxon>Insecta</taxon>
        <taxon>Pterygota</taxon>
        <taxon>Neoptera</taxon>
        <taxon>Endopterygota</taxon>
        <taxon>Coleoptera</taxon>
        <taxon>Polyphaga</taxon>
        <taxon>Cucujiformia</taxon>
        <taxon>Chrysomeloidea</taxon>
        <taxon>Cerambycidae</taxon>
        <taxon>Lepturinae</taxon>
        <taxon>Rhagiini</taxon>
        <taxon>Rhamnusium</taxon>
    </lineage>
</organism>
<dbReference type="AlphaFoldDB" id="A0AAV8WLN3"/>
<proteinExistence type="predicted"/>
<evidence type="ECO:0008006" key="3">
    <source>
        <dbReference type="Google" id="ProtNLM"/>
    </source>
</evidence>
<name>A0AAV8WLN3_9CUCU</name>
<gene>
    <name evidence="1" type="ORF">NQ314_020247</name>
</gene>
<dbReference type="Proteomes" id="UP001162156">
    <property type="component" value="Unassembled WGS sequence"/>
</dbReference>
<keyword evidence="2" id="KW-1185">Reference proteome</keyword>
<reference evidence="1" key="1">
    <citation type="journal article" date="2023" name="Insect Mol. Biol.">
        <title>Genome sequencing provides insights into the evolution of gene families encoding plant cell wall-degrading enzymes in longhorned beetles.</title>
        <authorList>
            <person name="Shin N.R."/>
            <person name="Okamura Y."/>
            <person name="Kirsch R."/>
            <person name="Pauchet Y."/>
        </authorList>
    </citation>
    <scope>NUCLEOTIDE SEQUENCE</scope>
    <source>
        <strain evidence="1">RBIC_L_NR</strain>
    </source>
</reference>